<evidence type="ECO:0000313" key="2">
    <source>
        <dbReference type="Proteomes" id="UP001595533"/>
    </source>
</evidence>
<reference evidence="2" key="1">
    <citation type="journal article" date="2019" name="Int. J. Syst. Evol. Microbiol.">
        <title>The Global Catalogue of Microorganisms (GCM) 10K type strain sequencing project: providing services to taxonomists for standard genome sequencing and annotation.</title>
        <authorList>
            <consortium name="The Broad Institute Genomics Platform"/>
            <consortium name="The Broad Institute Genome Sequencing Center for Infectious Disease"/>
            <person name="Wu L."/>
            <person name="Ma J."/>
        </authorList>
    </citation>
    <scope>NUCLEOTIDE SEQUENCE [LARGE SCALE GENOMIC DNA]</scope>
    <source>
        <strain evidence="2">KCTC 42953</strain>
    </source>
</reference>
<dbReference type="InterPro" id="IPR007236">
    <property type="entry name" value="SlyX"/>
</dbReference>
<dbReference type="Gene3D" id="1.20.5.300">
    <property type="match status" value="1"/>
</dbReference>
<dbReference type="Proteomes" id="UP001595533">
    <property type="component" value="Unassembled WGS sequence"/>
</dbReference>
<dbReference type="PANTHER" id="PTHR36508:SF1">
    <property type="entry name" value="PROTEIN SLYX"/>
    <property type="match status" value="1"/>
</dbReference>
<organism evidence="1 2">
    <name type="scientific">Marinicella sediminis</name>
    <dbReference type="NCBI Taxonomy" id="1792834"/>
    <lineage>
        <taxon>Bacteria</taxon>
        <taxon>Pseudomonadati</taxon>
        <taxon>Pseudomonadota</taxon>
        <taxon>Gammaproteobacteria</taxon>
        <taxon>Lysobacterales</taxon>
        <taxon>Marinicellaceae</taxon>
        <taxon>Marinicella</taxon>
    </lineage>
</organism>
<gene>
    <name evidence="1" type="ORF">ACFODZ_14740</name>
</gene>
<dbReference type="RefSeq" id="WP_077412901.1">
    <property type="nucleotide sequence ID" value="NZ_JBHRTS010000008.1"/>
</dbReference>
<name>A0ABV7JF74_9GAMM</name>
<keyword evidence="2" id="KW-1185">Reference proteome</keyword>
<protein>
    <submittedName>
        <fullName evidence="1">SlyX family protein</fullName>
    </submittedName>
</protein>
<sequence>MSETKFIDLETRIAYLEDTVDDLNKTVYHQSKQLDEIQGLLNNLTRHMKQVQEDITELKPQDEVPPHY</sequence>
<proteinExistence type="predicted"/>
<accession>A0ABV7JF74</accession>
<comment type="caution">
    <text evidence="1">The sequence shown here is derived from an EMBL/GenBank/DDBJ whole genome shotgun (WGS) entry which is preliminary data.</text>
</comment>
<dbReference type="Pfam" id="PF04102">
    <property type="entry name" value="SlyX"/>
    <property type="match status" value="1"/>
</dbReference>
<dbReference type="EMBL" id="JBHRTS010000008">
    <property type="protein sequence ID" value="MFC3195509.1"/>
    <property type="molecule type" value="Genomic_DNA"/>
</dbReference>
<evidence type="ECO:0000313" key="1">
    <source>
        <dbReference type="EMBL" id="MFC3195509.1"/>
    </source>
</evidence>
<dbReference type="PANTHER" id="PTHR36508">
    <property type="entry name" value="PROTEIN SLYX"/>
    <property type="match status" value="1"/>
</dbReference>